<feature type="region of interest" description="Disordered" evidence="1">
    <location>
        <begin position="121"/>
        <end position="148"/>
    </location>
</feature>
<evidence type="ECO:0000256" key="1">
    <source>
        <dbReference type="SAM" id="MobiDB-lite"/>
    </source>
</evidence>
<dbReference type="STRING" id="452589.G9NN62"/>
<protein>
    <submittedName>
        <fullName evidence="4">Uncharacterized protein</fullName>
    </submittedName>
</protein>
<evidence type="ECO:0000313" key="5">
    <source>
        <dbReference type="Proteomes" id="UP000005426"/>
    </source>
</evidence>
<dbReference type="PANTHER" id="PTHR10644">
    <property type="entry name" value="DNA REPAIR/RNA PROCESSING CPSF FAMILY"/>
    <property type="match status" value="1"/>
</dbReference>
<dbReference type="RefSeq" id="XP_013946494.1">
    <property type="nucleotide sequence ID" value="XM_014091019.1"/>
</dbReference>
<evidence type="ECO:0000313" key="4">
    <source>
        <dbReference type="EMBL" id="EHK48337.1"/>
    </source>
</evidence>
<dbReference type="eggNOG" id="ENOG502QVPZ">
    <property type="taxonomic scope" value="Eukaryota"/>
</dbReference>
<dbReference type="EMBL" id="ABDG02000019">
    <property type="protein sequence ID" value="EHK48337.1"/>
    <property type="molecule type" value="Genomic_DNA"/>
</dbReference>
<accession>G9NN62</accession>
<dbReference type="Pfam" id="PF23726">
    <property type="entry name" value="Beta-prop_RSE1_2nd"/>
    <property type="match status" value="1"/>
</dbReference>
<comment type="caution">
    <text evidence="4">The sequence shown here is derived from an EMBL/GenBank/DDBJ whole genome shotgun (WGS) entry which is preliminary data.</text>
</comment>
<gene>
    <name evidence="4" type="ORF">TRIATDRAFT_316419</name>
</gene>
<dbReference type="Gene3D" id="2.130.10.10">
    <property type="entry name" value="YVTN repeat-like/Quinoprotein amine dehydrogenase"/>
    <property type="match status" value="2"/>
</dbReference>
<dbReference type="KEGG" id="tatv:25783168"/>
<reference evidence="4 5" key="1">
    <citation type="journal article" date="2011" name="Genome Biol.">
        <title>Comparative genome sequence analysis underscores mycoparasitism as the ancestral life style of Trichoderma.</title>
        <authorList>
            <person name="Kubicek C.P."/>
            <person name="Herrera-Estrella A."/>
            <person name="Seidl-Seiboth V."/>
            <person name="Martinez D.A."/>
            <person name="Druzhinina I.S."/>
            <person name="Thon M."/>
            <person name="Zeilinger S."/>
            <person name="Casas-Flores S."/>
            <person name="Horwitz B.A."/>
            <person name="Mukherjee P.K."/>
            <person name="Mukherjee M."/>
            <person name="Kredics L."/>
            <person name="Alcaraz L.D."/>
            <person name="Aerts A."/>
            <person name="Antal Z."/>
            <person name="Atanasova L."/>
            <person name="Cervantes-Badillo M.G."/>
            <person name="Challacombe J."/>
            <person name="Chertkov O."/>
            <person name="McCluskey K."/>
            <person name="Coulpier F."/>
            <person name="Deshpande N."/>
            <person name="von Doehren H."/>
            <person name="Ebbole D.J."/>
            <person name="Esquivel-Naranjo E.U."/>
            <person name="Fekete E."/>
            <person name="Flipphi M."/>
            <person name="Glaser F."/>
            <person name="Gomez-Rodriguez E.Y."/>
            <person name="Gruber S."/>
            <person name="Han C."/>
            <person name="Henrissat B."/>
            <person name="Hermosa R."/>
            <person name="Hernandez-Onate M."/>
            <person name="Karaffa L."/>
            <person name="Kosti I."/>
            <person name="Le Crom S."/>
            <person name="Lindquist E."/>
            <person name="Lucas S."/>
            <person name="Luebeck M."/>
            <person name="Luebeck P.S."/>
            <person name="Margeot A."/>
            <person name="Metz B."/>
            <person name="Misra M."/>
            <person name="Nevalainen H."/>
            <person name="Omann M."/>
            <person name="Packer N."/>
            <person name="Perrone G."/>
            <person name="Uresti-Rivera E.E."/>
            <person name="Salamov A."/>
            <person name="Schmoll M."/>
            <person name="Seiboth B."/>
            <person name="Shapiro H."/>
            <person name="Sukno S."/>
            <person name="Tamayo-Ramos J.A."/>
            <person name="Tisch D."/>
            <person name="Wiest A."/>
            <person name="Wilkinson H.H."/>
            <person name="Zhang M."/>
            <person name="Coutinho P.M."/>
            <person name="Kenerley C.M."/>
            <person name="Monte E."/>
            <person name="Baker S.E."/>
            <person name="Grigoriev I.V."/>
        </authorList>
    </citation>
    <scope>NUCLEOTIDE SEQUENCE [LARGE SCALE GENOMIC DNA]</scope>
    <source>
        <strain evidence="5">ATCC 20476 / IMI 206040</strain>
    </source>
</reference>
<feature type="domain" description="RSE1/DDB1/CPSF1 second beta-propeller" evidence="3">
    <location>
        <begin position="553"/>
        <end position="777"/>
    </location>
</feature>
<evidence type="ECO:0000259" key="2">
    <source>
        <dbReference type="Pfam" id="PF10433"/>
    </source>
</evidence>
<sequence>MAFQTRVLRDGEWVTETVNLQAALRASAAPQLASEPLPKPPVCGVLSQTLAESPVVRWVLPARLRSSTHNDIAFVGDHFVQISELGRDGQVHDVIRKSDFGHRIRNAVVLGGSLEHGLDDDPIGMVVKQEPSPSPSSPSSPGEDGISDDLQVRVLPPQMLVLVLESCQMVFLFVREKPDGDMEFSTSVYENPKLLPYVGYHLAVDPSSRYMAAATPEGIFIVYELEALPELNRQYANREYVHPIKSFRIRAVSGVVQKMEFLFPRPEDHHHIILILIIVRRERINSPPVSRMATYEWELGDNLQLILAEERVGNRLPKEYKMPLLLIPLRFKTAFFAVSEFYIGIVKYALSGAPEFEMLPAEPPAPTPLYHGNGDPLWVAWARPFRRKKYLEKTDIIYLAREDGAIIHIEIDAAELLPSVTNVGCLEANIDTAFTSAYDIFADVLMIGGDSGPGGIWKLAPREDIQQVSILSNWSPVIDMTTTNEFPTWSANNTDLQIGQHQPTTVQQNRVRKQDSIFSASCRGLKGSVVQWRWGIQARIGLDIETGEPIRQAWTFTTHHGSETVLYGLLALPHSSTVLRFSESLDQVDMVPTEDTPFDLTSRTLHAVQVSDTIVQVSETSINVATPRGSSRCLIAEALGIANVTAESAFCIGHIVVFSTHTNQVSRLHVMRAQEIEFSLISSWDAQGEVTCVSIFTVSSGTFVAATSMCDGVPWLSIYSTTGEPIVARAITANPVDKGTTSTELEALTSISVAEQGTDEIHLVLGTRCGSLITARISDHAPDDISWNTEVIGVARVDVFPSSIPFEEESPTFACCDNRLLLLGEFSQRNCKFTKKQFIWLTDSNEPSMPSPPIHSIHRISQSLSGQNGHTSLLILAGSRLLLADFGPRVGNVPRSIPIQGTPTRIIFSQMLSCLVVAMITDNKPTLVFIEPETGAIISVPTDKDKNRTEYISGLGHSGDKIHGLHEWLYKKDGKVFPFIIVTTHRGKLIIVSTEKLDTRSREGENRQLRYWTRYKKSLQGSIYSIVGNEEGLLYCVDQTLHWEILDLAEKKLKPVKQFQLDSSATQLRIFKGKLFALTASHSLEVIDYQSDEGTMELIHCDQVSRKTMHMVDVGNPADGYGQWPLTLVSDQAGSITGLWVPLGQRDREFEVVFEAMLTSSVRRFIRARSRPLWLVDNTQRRYGTLPTTHDGSDLLGVSLDGSMKQFSLLGLELWRFLFLVQTLAHKNYGMALFDKSAINDKVDIMSLDLQPSPRIMHIDGDLLKRCVKLRALEKTMASDDAFTLFSHHLDALEGGSLTTGFKDEGELNRRGKYFALAYQILEFLIAPAL</sequence>
<proteinExistence type="predicted"/>
<evidence type="ECO:0000259" key="3">
    <source>
        <dbReference type="Pfam" id="PF23726"/>
    </source>
</evidence>
<dbReference type="Pfam" id="PF10433">
    <property type="entry name" value="Beta-prop_RSE1_1st"/>
    <property type="match status" value="1"/>
</dbReference>
<keyword evidence="5" id="KW-1185">Reference proteome</keyword>
<organism evidence="4 5">
    <name type="scientific">Hypocrea atroviridis (strain ATCC 20476 / IMI 206040)</name>
    <name type="common">Trichoderma atroviride</name>
    <dbReference type="NCBI Taxonomy" id="452589"/>
    <lineage>
        <taxon>Eukaryota</taxon>
        <taxon>Fungi</taxon>
        <taxon>Dikarya</taxon>
        <taxon>Ascomycota</taxon>
        <taxon>Pezizomycotina</taxon>
        <taxon>Sordariomycetes</taxon>
        <taxon>Hypocreomycetidae</taxon>
        <taxon>Hypocreales</taxon>
        <taxon>Hypocreaceae</taxon>
        <taxon>Trichoderma</taxon>
    </lineage>
</organism>
<dbReference type="InterPro" id="IPR050358">
    <property type="entry name" value="RSE1/DDB1/CFT1"/>
</dbReference>
<name>G9NN62_HYPAI</name>
<dbReference type="Proteomes" id="UP000005426">
    <property type="component" value="Unassembled WGS sequence"/>
</dbReference>
<dbReference type="OrthoDB" id="20774at2759"/>
<dbReference type="InterPro" id="IPR018846">
    <property type="entry name" value="Beta-prop_RSE1/DDB1/CPSF1_1st"/>
</dbReference>
<dbReference type="HOGENOM" id="CLU_003539_0_0_1"/>
<dbReference type="InterPro" id="IPR015943">
    <property type="entry name" value="WD40/YVTN_repeat-like_dom_sf"/>
</dbReference>
<dbReference type="OMA" id="ARDHPRC"/>
<feature type="domain" description="RSE1/DDB1/CPSF1 first beta-propeller" evidence="2">
    <location>
        <begin position="55"/>
        <end position="467"/>
    </location>
</feature>
<dbReference type="GeneID" id="25783168"/>
<dbReference type="InterPro" id="IPR058543">
    <property type="entry name" value="Beta-prop_RSE1/DDB1/CPSF1_2nd"/>
</dbReference>